<evidence type="ECO:0000313" key="7">
    <source>
        <dbReference type="Proteomes" id="UP001152320"/>
    </source>
</evidence>
<dbReference type="Pfam" id="PF02179">
    <property type="entry name" value="BAG"/>
    <property type="match status" value="1"/>
</dbReference>
<dbReference type="PANTHER" id="PTHR12329:SF16">
    <property type="entry name" value="BAG FAMILY MOLECULAR CHAPERONE REGULATOR 1"/>
    <property type="match status" value="1"/>
</dbReference>
<feature type="domain" description="Ubiquitin-like" evidence="4">
    <location>
        <begin position="1"/>
        <end position="75"/>
    </location>
</feature>
<dbReference type="PROSITE" id="PS51035">
    <property type="entry name" value="BAG"/>
    <property type="match status" value="1"/>
</dbReference>
<accession>A0A9Q1C9B1</accession>
<dbReference type="Gene3D" id="3.10.20.90">
    <property type="entry name" value="Phosphatidylinositol 3-kinase Catalytic Subunit, Chain A, domain 1"/>
    <property type="match status" value="1"/>
</dbReference>
<organism evidence="6 7">
    <name type="scientific">Holothuria leucospilota</name>
    <name type="common">Black long sea cucumber</name>
    <name type="synonym">Mertensiothuria leucospilota</name>
    <dbReference type="NCBI Taxonomy" id="206669"/>
    <lineage>
        <taxon>Eukaryota</taxon>
        <taxon>Metazoa</taxon>
        <taxon>Echinodermata</taxon>
        <taxon>Eleutherozoa</taxon>
        <taxon>Echinozoa</taxon>
        <taxon>Holothuroidea</taxon>
        <taxon>Aspidochirotacea</taxon>
        <taxon>Aspidochirotida</taxon>
        <taxon>Holothuriidae</taxon>
        <taxon>Holothuria</taxon>
    </lineage>
</organism>
<reference evidence="6" key="1">
    <citation type="submission" date="2021-10" db="EMBL/GenBank/DDBJ databases">
        <title>Tropical sea cucumber genome reveals ecological adaptation and Cuvierian tubules defense mechanism.</title>
        <authorList>
            <person name="Chen T."/>
        </authorList>
    </citation>
    <scope>NUCLEOTIDE SEQUENCE</scope>
    <source>
        <strain evidence="6">Nanhai2018</strain>
        <tissue evidence="6">Muscle</tissue>
    </source>
</reference>
<keyword evidence="3" id="KW-0175">Coiled coil</keyword>
<comment type="caution">
    <text evidence="6">The sequence shown here is derived from an EMBL/GenBank/DDBJ whole genome shotgun (WGS) entry which is preliminary data.</text>
</comment>
<dbReference type="PANTHER" id="PTHR12329">
    <property type="entry name" value="BCL2-ASSOCIATED ATHANOGENE"/>
    <property type="match status" value="1"/>
</dbReference>
<dbReference type="GO" id="GO:0005829">
    <property type="term" value="C:cytosol"/>
    <property type="evidence" value="ECO:0007669"/>
    <property type="project" value="TreeGrafter"/>
</dbReference>
<dbReference type="InterPro" id="IPR003103">
    <property type="entry name" value="BAG_domain"/>
</dbReference>
<dbReference type="GO" id="GO:0050821">
    <property type="term" value="P:protein stabilization"/>
    <property type="evidence" value="ECO:0007669"/>
    <property type="project" value="TreeGrafter"/>
</dbReference>
<dbReference type="GO" id="GO:0051087">
    <property type="term" value="F:protein-folding chaperone binding"/>
    <property type="evidence" value="ECO:0007669"/>
    <property type="project" value="InterPro"/>
</dbReference>
<name>A0A9Q1C9B1_HOLLE</name>
<dbReference type="Gene3D" id="1.20.58.120">
    <property type="entry name" value="BAG domain"/>
    <property type="match status" value="1"/>
</dbReference>
<evidence type="ECO:0000256" key="2">
    <source>
        <dbReference type="ARBA" id="ARBA00023186"/>
    </source>
</evidence>
<sequence length="188" mass="21108">MTGPERYNLQVSASQGKDVLLADLEEAAFRVTGVPPEGQRIIFKGKQLSDSQRPLFAYGVKSGSKLMVMGNKNSLQKDPRYIEMEAVEESVGKVEVKQNQINQELEGIEQGYLDNSLVQEALQKLQKRLASCHEEFVKLLETLDSLSLGDGPPALRTKRKGTVQRIQKYLDVNDTMKSRISEQKLKAR</sequence>
<dbReference type="PROSITE" id="PS50053">
    <property type="entry name" value="UBIQUITIN_2"/>
    <property type="match status" value="1"/>
</dbReference>
<dbReference type="GO" id="GO:0016020">
    <property type="term" value="C:membrane"/>
    <property type="evidence" value="ECO:0007669"/>
    <property type="project" value="TreeGrafter"/>
</dbReference>
<dbReference type="OrthoDB" id="417450at2759"/>
<dbReference type="GO" id="GO:0000774">
    <property type="term" value="F:adenyl-nucleotide exchange factor activity"/>
    <property type="evidence" value="ECO:0007669"/>
    <property type="project" value="TreeGrafter"/>
</dbReference>
<dbReference type="InterPro" id="IPR036533">
    <property type="entry name" value="BAG_dom_sf"/>
</dbReference>
<dbReference type="EMBL" id="JAIZAY010000006">
    <property type="protein sequence ID" value="KAJ8040568.1"/>
    <property type="molecule type" value="Genomic_DNA"/>
</dbReference>
<dbReference type="InterPro" id="IPR000626">
    <property type="entry name" value="Ubiquitin-like_dom"/>
</dbReference>
<dbReference type="Pfam" id="PF00240">
    <property type="entry name" value="ubiquitin"/>
    <property type="match status" value="1"/>
</dbReference>
<feature type="domain" description="BAG" evidence="5">
    <location>
        <begin position="101"/>
        <end position="177"/>
    </location>
</feature>
<keyword evidence="7" id="KW-1185">Reference proteome</keyword>
<feature type="coiled-coil region" evidence="3">
    <location>
        <begin position="115"/>
        <end position="142"/>
    </location>
</feature>
<dbReference type="SUPFAM" id="SSF54236">
    <property type="entry name" value="Ubiquitin-like"/>
    <property type="match status" value="1"/>
</dbReference>
<dbReference type="InterPro" id="IPR029071">
    <property type="entry name" value="Ubiquitin-like_domsf"/>
</dbReference>
<evidence type="ECO:0000259" key="4">
    <source>
        <dbReference type="PROSITE" id="PS50053"/>
    </source>
</evidence>
<dbReference type="InterPro" id="IPR039773">
    <property type="entry name" value="BAG_chaperone_regulator"/>
</dbReference>
<evidence type="ECO:0000256" key="3">
    <source>
        <dbReference type="SAM" id="Coils"/>
    </source>
</evidence>
<dbReference type="SMART" id="SM00213">
    <property type="entry name" value="UBQ"/>
    <property type="match status" value="1"/>
</dbReference>
<dbReference type="Proteomes" id="UP001152320">
    <property type="component" value="Chromosome 6"/>
</dbReference>
<proteinExistence type="predicted"/>
<evidence type="ECO:0000313" key="6">
    <source>
        <dbReference type="EMBL" id="KAJ8040568.1"/>
    </source>
</evidence>
<dbReference type="SMART" id="SM00264">
    <property type="entry name" value="BAG"/>
    <property type="match status" value="1"/>
</dbReference>
<evidence type="ECO:0000259" key="5">
    <source>
        <dbReference type="PROSITE" id="PS51035"/>
    </source>
</evidence>
<evidence type="ECO:0000256" key="1">
    <source>
        <dbReference type="ARBA" id="ARBA00022374"/>
    </source>
</evidence>
<dbReference type="AlphaFoldDB" id="A0A9Q1C9B1"/>
<keyword evidence="2" id="KW-0143">Chaperone</keyword>
<dbReference type="SUPFAM" id="SSF63491">
    <property type="entry name" value="BAG domain"/>
    <property type="match status" value="1"/>
</dbReference>
<dbReference type="GO" id="GO:0005634">
    <property type="term" value="C:nucleus"/>
    <property type="evidence" value="ECO:0007669"/>
    <property type="project" value="TreeGrafter"/>
</dbReference>
<protein>
    <recommendedName>
        <fullName evidence="1">BAG family molecular chaperone regulator 1</fullName>
    </recommendedName>
</protein>
<gene>
    <name evidence="6" type="ORF">HOLleu_14894</name>
</gene>